<protein>
    <submittedName>
        <fullName evidence="2">Uncharacterized protein</fullName>
    </submittedName>
</protein>
<evidence type="ECO:0000313" key="3">
    <source>
        <dbReference type="Proteomes" id="UP000054560"/>
    </source>
</evidence>
<feature type="non-terminal residue" evidence="2">
    <location>
        <position position="55"/>
    </location>
</feature>
<accession>A0A0L0F3J7</accession>
<keyword evidence="3" id="KW-1185">Reference proteome</keyword>
<feature type="region of interest" description="Disordered" evidence="1">
    <location>
        <begin position="1"/>
        <end position="55"/>
    </location>
</feature>
<dbReference type="Proteomes" id="UP000054560">
    <property type="component" value="Unassembled WGS sequence"/>
</dbReference>
<feature type="compositionally biased region" description="Basic residues" evidence="1">
    <location>
        <begin position="33"/>
        <end position="42"/>
    </location>
</feature>
<feature type="non-terminal residue" evidence="2">
    <location>
        <position position="1"/>
    </location>
</feature>
<dbReference type="RefSeq" id="XP_014144650.1">
    <property type="nucleotide sequence ID" value="XM_014289175.1"/>
</dbReference>
<evidence type="ECO:0000313" key="2">
    <source>
        <dbReference type="EMBL" id="KNC70748.1"/>
    </source>
</evidence>
<feature type="compositionally biased region" description="Polar residues" evidence="1">
    <location>
        <begin position="1"/>
        <end position="11"/>
    </location>
</feature>
<organism evidence="2 3">
    <name type="scientific">Sphaeroforma arctica JP610</name>
    <dbReference type="NCBI Taxonomy" id="667725"/>
    <lineage>
        <taxon>Eukaryota</taxon>
        <taxon>Ichthyosporea</taxon>
        <taxon>Ichthyophonida</taxon>
        <taxon>Sphaeroforma</taxon>
    </lineage>
</organism>
<dbReference type="GeneID" id="25917226"/>
<gene>
    <name evidence="2" type="ORF">SARC_16722</name>
</gene>
<reference evidence="2 3" key="1">
    <citation type="submission" date="2011-02" db="EMBL/GenBank/DDBJ databases">
        <title>The Genome Sequence of Sphaeroforma arctica JP610.</title>
        <authorList>
            <consortium name="The Broad Institute Genome Sequencing Platform"/>
            <person name="Russ C."/>
            <person name="Cuomo C."/>
            <person name="Young S.K."/>
            <person name="Zeng Q."/>
            <person name="Gargeya S."/>
            <person name="Alvarado L."/>
            <person name="Berlin A."/>
            <person name="Chapman S.B."/>
            <person name="Chen Z."/>
            <person name="Freedman E."/>
            <person name="Gellesch M."/>
            <person name="Goldberg J."/>
            <person name="Griggs A."/>
            <person name="Gujja S."/>
            <person name="Heilman E."/>
            <person name="Heiman D."/>
            <person name="Howarth C."/>
            <person name="Mehta T."/>
            <person name="Neiman D."/>
            <person name="Pearson M."/>
            <person name="Roberts A."/>
            <person name="Saif S."/>
            <person name="Shea T."/>
            <person name="Shenoy N."/>
            <person name="Sisk P."/>
            <person name="Stolte C."/>
            <person name="Sykes S."/>
            <person name="White J."/>
            <person name="Yandava C."/>
            <person name="Burger G."/>
            <person name="Gray M.W."/>
            <person name="Holland P.W.H."/>
            <person name="King N."/>
            <person name="Lang F.B.F."/>
            <person name="Roger A.J."/>
            <person name="Ruiz-Trillo I."/>
            <person name="Haas B."/>
            <person name="Nusbaum C."/>
            <person name="Birren B."/>
        </authorList>
    </citation>
    <scope>NUCLEOTIDE SEQUENCE [LARGE SCALE GENOMIC DNA]</scope>
    <source>
        <strain evidence="2 3">JP610</strain>
    </source>
</reference>
<dbReference type="AlphaFoldDB" id="A0A0L0F3J7"/>
<name>A0A0L0F3J7_9EUKA</name>
<sequence length="55" mass="5992">GGRLNTVNSSVGLKDGEPHDPDSSLDAVDRHMHSPPRARKHVPGYSWLSQATKKT</sequence>
<proteinExistence type="predicted"/>
<feature type="compositionally biased region" description="Basic and acidic residues" evidence="1">
    <location>
        <begin position="14"/>
        <end position="32"/>
    </location>
</feature>
<dbReference type="EMBL" id="KQ250315">
    <property type="protein sequence ID" value="KNC70748.1"/>
    <property type="molecule type" value="Genomic_DNA"/>
</dbReference>
<evidence type="ECO:0000256" key="1">
    <source>
        <dbReference type="SAM" id="MobiDB-lite"/>
    </source>
</evidence>